<reference evidence="1" key="1">
    <citation type="journal article" date="2022" name="Int. J. Mol. Sci.">
        <title>Draft Genome of Tanacetum Coccineum: Genomic Comparison of Closely Related Tanacetum-Family Plants.</title>
        <authorList>
            <person name="Yamashiro T."/>
            <person name="Shiraishi A."/>
            <person name="Nakayama K."/>
            <person name="Satake H."/>
        </authorList>
    </citation>
    <scope>NUCLEOTIDE SEQUENCE</scope>
</reference>
<keyword evidence="2" id="KW-1185">Reference proteome</keyword>
<protein>
    <submittedName>
        <fullName evidence="1">Uncharacterized protein</fullName>
    </submittedName>
</protein>
<dbReference type="EMBL" id="BQNB010021475">
    <property type="protein sequence ID" value="GJU06791.1"/>
    <property type="molecule type" value="Genomic_DNA"/>
</dbReference>
<name>A0ABQ5J2R5_9ASTR</name>
<gene>
    <name evidence="1" type="ORF">Tco_1123221</name>
</gene>
<comment type="caution">
    <text evidence="1">The sequence shown here is derived from an EMBL/GenBank/DDBJ whole genome shotgun (WGS) entry which is preliminary data.</text>
</comment>
<organism evidence="1 2">
    <name type="scientific">Tanacetum coccineum</name>
    <dbReference type="NCBI Taxonomy" id="301880"/>
    <lineage>
        <taxon>Eukaryota</taxon>
        <taxon>Viridiplantae</taxon>
        <taxon>Streptophyta</taxon>
        <taxon>Embryophyta</taxon>
        <taxon>Tracheophyta</taxon>
        <taxon>Spermatophyta</taxon>
        <taxon>Magnoliopsida</taxon>
        <taxon>eudicotyledons</taxon>
        <taxon>Gunneridae</taxon>
        <taxon>Pentapetalae</taxon>
        <taxon>asterids</taxon>
        <taxon>campanulids</taxon>
        <taxon>Asterales</taxon>
        <taxon>Asteraceae</taxon>
        <taxon>Asteroideae</taxon>
        <taxon>Anthemideae</taxon>
        <taxon>Anthemidinae</taxon>
        <taxon>Tanacetum</taxon>
    </lineage>
</organism>
<evidence type="ECO:0000313" key="1">
    <source>
        <dbReference type="EMBL" id="GJU06791.1"/>
    </source>
</evidence>
<dbReference type="Proteomes" id="UP001151760">
    <property type="component" value="Unassembled WGS sequence"/>
</dbReference>
<reference evidence="1" key="2">
    <citation type="submission" date="2022-01" db="EMBL/GenBank/DDBJ databases">
        <authorList>
            <person name="Yamashiro T."/>
            <person name="Shiraishi A."/>
            <person name="Satake H."/>
            <person name="Nakayama K."/>
        </authorList>
    </citation>
    <scope>NUCLEOTIDE SEQUENCE</scope>
</reference>
<evidence type="ECO:0000313" key="2">
    <source>
        <dbReference type="Proteomes" id="UP001151760"/>
    </source>
</evidence>
<accession>A0ABQ5J2R5</accession>
<sequence length="97" mass="10871">MAKPILNKVQEQNLADPRGIAENVLNKDEGKSRAGTLIDILVFVRSFSIITGFNIIDGDDITKDVMLGMEFCKKYASCQMIMKKFAHGDECEKIDDE</sequence>
<proteinExistence type="predicted"/>